<accession>A0AAN7JI64</accession>
<organism evidence="5 6">
    <name type="scientific">Trapa incisa</name>
    <dbReference type="NCBI Taxonomy" id="236973"/>
    <lineage>
        <taxon>Eukaryota</taxon>
        <taxon>Viridiplantae</taxon>
        <taxon>Streptophyta</taxon>
        <taxon>Embryophyta</taxon>
        <taxon>Tracheophyta</taxon>
        <taxon>Spermatophyta</taxon>
        <taxon>Magnoliopsida</taxon>
        <taxon>eudicotyledons</taxon>
        <taxon>Gunneridae</taxon>
        <taxon>Pentapetalae</taxon>
        <taxon>rosids</taxon>
        <taxon>malvids</taxon>
        <taxon>Myrtales</taxon>
        <taxon>Lythraceae</taxon>
        <taxon>Trapa</taxon>
    </lineage>
</organism>
<evidence type="ECO:0000256" key="1">
    <source>
        <dbReference type="ARBA" id="ARBA00004370"/>
    </source>
</evidence>
<dbReference type="PANTHER" id="PTHR31234:SF3">
    <property type="entry name" value="LATE EMBRYOGENESIS ABUNDANT (LEA) HYDROXYPROLINE-RICH GLYCOPROTEIN FAMILY"/>
    <property type="match status" value="1"/>
</dbReference>
<feature type="transmembrane region" description="Helical" evidence="4">
    <location>
        <begin position="35"/>
        <end position="55"/>
    </location>
</feature>
<dbReference type="InterPro" id="IPR044839">
    <property type="entry name" value="NDR1-like"/>
</dbReference>
<evidence type="ECO:0000313" key="6">
    <source>
        <dbReference type="Proteomes" id="UP001345219"/>
    </source>
</evidence>
<evidence type="ECO:0000256" key="3">
    <source>
        <dbReference type="SAM" id="MobiDB-lite"/>
    </source>
</evidence>
<protein>
    <recommendedName>
        <fullName evidence="7">Late embryogenesis abundant protein LEA-2 subgroup domain-containing protein</fullName>
    </recommendedName>
</protein>
<gene>
    <name evidence="5" type="ORF">SAY87_011236</name>
</gene>
<evidence type="ECO:0000256" key="2">
    <source>
        <dbReference type="ARBA" id="ARBA00023136"/>
    </source>
</evidence>
<sequence length="222" mass="23815">MFPEDPKTAGQHHRSDLEPGDHKKSSSNTCRKLPVYFLTLFVVLCIGLLVFGIVVRPKAPSFQMAEVSVKSLNYSSDSTGGGGGPSSASLNATLVARITVSNPNFGRFEGDNATVRVVYSGALVLGEKKVGPVRVWSRGSKRLEVAISVGASVRVVNGSEVGVNGNFTRDVRLGLVRLIGQGRLSGMVYLMGSGVKRRKTEEMNCEMKLNLTSRLVQDLVCG</sequence>
<reference evidence="5 6" key="1">
    <citation type="journal article" date="2023" name="Hortic Res">
        <title>Pangenome of water caltrop reveals structural variations and asymmetric subgenome divergence after allopolyploidization.</title>
        <authorList>
            <person name="Zhang X."/>
            <person name="Chen Y."/>
            <person name="Wang L."/>
            <person name="Yuan Y."/>
            <person name="Fang M."/>
            <person name="Shi L."/>
            <person name="Lu R."/>
            <person name="Comes H.P."/>
            <person name="Ma Y."/>
            <person name="Chen Y."/>
            <person name="Huang G."/>
            <person name="Zhou Y."/>
            <person name="Zheng Z."/>
            <person name="Qiu Y."/>
        </authorList>
    </citation>
    <scope>NUCLEOTIDE SEQUENCE [LARGE SCALE GENOMIC DNA]</scope>
    <source>
        <tissue evidence="5">Roots</tissue>
    </source>
</reference>
<proteinExistence type="predicted"/>
<dbReference type="Proteomes" id="UP001345219">
    <property type="component" value="Chromosome 9"/>
</dbReference>
<dbReference type="PANTHER" id="PTHR31234">
    <property type="entry name" value="LATE EMBRYOGENESIS ABUNDANT (LEA) HYDROXYPROLINE-RICH GLYCOPROTEIN FAMILY"/>
    <property type="match status" value="1"/>
</dbReference>
<name>A0AAN7JI64_9MYRT</name>
<evidence type="ECO:0000256" key="4">
    <source>
        <dbReference type="SAM" id="Phobius"/>
    </source>
</evidence>
<feature type="region of interest" description="Disordered" evidence="3">
    <location>
        <begin position="1"/>
        <end position="28"/>
    </location>
</feature>
<dbReference type="AlphaFoldDB" id="A0AAN7JI64"/>
<keyword evidence="4" id="KW-1133">Transmembrane helix</keyword>
<dbReference type="GO" id="GO:0098542">
    <property type="term" value="P:defense response to other organism"/>
    <property type="evidence" value="ECO:0007669"/>
    <property type="project" value="InterPro"/>
</dbReference>
<dbReference type="GO" id="GO:0005886">
    <property type="term" value="C:plasma membrane"/>
    <property type="evidence" value="ECO:0007669"/>
    <property type="project" value="TreeGrafter"/>
</dbReference>
<evidence type="ECO:0008006" key="7">
    <source>
        <dbReference type="Google" id="ProtNLM"/>
    </source>
</evidence>
<keyword evidence="6" id="KW-1185">Reference proteome</keyword>
<comment type="subcellular location">
    <subcellularLocation>
        <location evidence="1">Membrane</location>
    </subcellularLocation>
</comment>
<feature type="compositionally biased region" description="Basic and acidic residues" evidence="3">
    <location>
        <begin position="1"/>
        <end position="24"/>
    </location>
</feature>
<evidence type="ECO:0000313" key="5">
    <source>
        <dbReference type="EMBL" id="KAK4744924.1"/>
    </source>
</evidence>
<comment type="caution">
    <text evidence="5">The sequence shown here is derived from an EMBL/GenBank/DDBJ whole genome shotgun (WGS) entry which is preliminary data.</text>
</comment>
<keyword evidence="4" id="KW-0812">Transmembrane</keyword>
<keyword evidence="2 4" id="KW-0472">Membrane</keyword>
<dbReference type="EMBL" id="JAXIOK010000022">
    <property type="protein sequence ID" value="KAK4744924.1"/>
    <property type="molecule type" value="Genomic_DNA"/>
</dbReference>